<evidence type="ECO:0008006" key="4">
    <source>
        <dbReference type="Google" id="ProtNLM"/>
    </source>
</evidence>
<reference evidence="2" key="1">
    <citation type="journal article" date="2020" name="Stud. Mycol.">
        <title>101 Dothideomycetes genomes: a test case for predicting lifestyles and emergence of pathogens.</title>
        <authorList>
            <person name="Haridas S."/>
            <person name="Albert R."/>
            <person name="Binder M."/>
            <person name="Bloem J."/>
            <person name="Labutti K."/>
            <person name="Salamov A."/>
            <person name="Andreopoulos B."/>
            <person name="Baker S."/>
            <person name="Barry K."/>
            <person name="Bills G."/>
            <person name="Bluhm B."/>
            <person name="Cannon C."/>
            <person name="Castanera R."/>
            <person name="Culley D."/>
            <person name="Daum C."/>
            <person name="Ezra D."/>
            <person name="Gonzalez J."/>
            <person name="Henrissat B."/>
            <person name="Kuo A."/>
            <person name="Liang C."/>
            <person name="Lipzen A."/>
            <person name="Lutzoni F."/>
            <person name="Magnuson J."/>
            <person name="Mondo S."/>
            <person name="Nolan M."/>
            <person name="Ohm R."/>
            <person name="Pangilinan J."/>
            <person name="Park H.-J."/>
            <person name="Ramirez L."/>
            <person name="Alfaro M."/>
            <person name="Sun H."/>
            <person name="Tritt A."/>
            <person name="Yoshinaga Y."/>
            <person name="Zwiers L.-H."/>
            <person name="Turgeon B."/>
            <person name="Goodwin S."/>
            <person name="Spatafora J."/>
            <person name="Crous P."/>
            <person name="Grigoriev I."/>
        </authorList>
    </citation>
    <scope>NUCLEOTIDE SEQUENCE</scope>
    <source>
        <strain evidence="2">CBS 133067</strain>
    </source>
</reference>
<protein>
    <recommendedName>
        <fullName evidence="4">Protein NO VEIN C-terminal domain-containing protein</fullName>
    </recommendedName>
</protein>
<evidence type="ECO:0000313" key="3">
    <source>
        <dbReference type="Proteomes" id="UP000799772"/>
    </source>
</evidence>
<feature type="region of interest" description="Disordered" evidence="1">
    <location>
        <begin position="1307"/>
        <end position="1387"/>
    </location>
</feature>
<organism evidence="2 3">
    <name type="scientific">Rhizodiscina lignyota</name>
    <dbReference type="NCBI Taxonomy" id="1504668"/>
    <lineage>
        <taxon>Eukaryota</taxon>
        <taxon>Fungi</taxon>
        <taxon>Dikarya</taxon>
        <taxon>Ascomycota</taxon>
        <taxon>Pezizomycotina</taxon>
        <taxon>Dothideomycetes</taxon>
        <taxon>Pleosporomycetidae</taxon>
        <taxon>Aulographales</taxon>
        <taxon>Rhizodiscinaceae</taxon>
        <taxon>Rhizodiscina</taxon>
    </lineage>
</organism>
<feature type="compositionally biased region" description="Polar residues" evidence="1">
    <location>
        <begin position="1322"/>
        <end position="1339"/>
    </location>
</feature>
<proteinExistence type="predicted"/>
<feature type="compositionally biased region" description="Low complexity" evidence="1">
    <location>
        <begin position="1343"/>
        <end position="1382"/>
    </location>
</feature>
<dbReference type="InterPro" id="IPR052957">
    <property type="entry name" value="Auxin_embryo_med"/>
</dbReference>
<dbReference type="Proteomes" id="UP000799772">
    <property type="component" value="Unassembled WGS sequence"/>
</dbReference>
<dbReference type="OrthoDB" id="1262810at2759"/>
<dbReference type="EMBL" id="ML978122">
    <property type="protein sequence ID" value="KAF2103412.1"/>
    <property type="molecule type" value="Genomic_DNA"/>
</dbReference>
<dbReference type="SUPFAM" id="SSF55874">
    <property type="entry name" value="ATPase domain of HSP90 chaperone/DNA topoisomerase II/histidine kinase"/>
    <property type="match status" value="1"/>
</dbReference>
<dbReference type="InterPro" id="IPR036890">
    <property type="entry name" value="HATPase_C_sf"/>
</dbReference>
<name>A0A9P4IRZ4_9PEZI</name>
<dbReference type="NCBIfam" id="NF047352">
    <property type="entry name" value="P_loop_sacsin"/>
    <property type="match status" value="1"/>
</dbReference>
<keyword evidence="3" id="KW-1185">Reference proteome</keyword>
<accession>A0A9P4IRZ4</accession>
<comment type="caution">
    <text evidence="2">The sequence shown here is derived from an EMBL/GenBank/DDBJ whole genome shotgun (WGS) entry which is preliminary data.</text>
</comment>
<dbReference type="Gene3D" id="3.30.565.10">
    <property type="entry name" value="Histidine kinase-like ATPase, C-terminal domain"/>
    <property type="match status" value="1"/>
</dbReference>
<evidence type="ECO:0000313" key="2">
    <source>
        <dbReference type="EMBL" id="KAF2103412.1"/>
    </source>
</evidence>
<dbReference type="PANTHER" id="PTHR32387:SF0">
    <property type="entry name" value="PROTEIN NO VEIN"/>
    <property type="match status" value="1"/>
</dbReference>
<feature type="compositionally biased region" description="Acidic residues" evidence="1">
    <location>
        <begin position="1309"/>
        <end position="1321"/>
    </location>
</feature>
<dbReference type="PANTHER" id="PTHR32387">
    <property type="entry name" value="WU:FJ29H11"/>
    <property type="match status" value="1"/>
</dbReference>
<gene>
    <name evidence="2" type="ORF">NA57DRAFT_31443</name>
</gene>
<sequence>MDDSSVEDAREFIDKLRYENGGLTKEDREYLENRPTLRQSYDNLRRKLGVSTRTLAEQLYAKDTRFVYELIQNAEDNNYTTVNGLSDLPWLRFGLYQDRIEIDSNEDGFSRANIRAICSTGESTKTNVRGYIGEKGIGFKSVFKVAYKVHIQSGVYSFAFEHQRDGNDNGLGMVTPVNEPHRIIPDVRTRMILYLLKSCDQDSLRKDLLDLPETLLLFLRKLKRLSILIALQEDAPQERHYSLTSSGNRATIHKAIRPSISDSSRDYLITRRWASNMPLDGARKGITDAEIVLAFPLDAHNAPIVEEQHVFAFLPLRKVGYKFLIQSDFIAQASREDVFDNKWNRHLLEEISKTFMNSVDAFLEHPTLRHCWVRYIPTDRIADEFWGLLQTQIFSRVSSCSVFSSRDNSLWKAKDLYVVPRQYRDAAMQPLIPDYVGGPTAYISEDYDTILDVPILRKLGTTTLSTGGFLGRINKDLDRLHPRLHTMPPQLATDWHTRVADQLIAAIQLNSRNRDFLRKLPIVPLNNGRWVRTFNASVFFPTSGGTEIPPDLPLNLVNDDALQNESRKKLFSQLGIAECAPARIFPLIEQTYPLSDQNFDKSLSHVKFMFWHHKELPSQGLRVSLAPNDNSDWFRPSDVAHGWVYCPLPGDGYAASSLIPASLPEELRGEMHFVKSDYYNMLRQCPIRNGQEGVDWFREFFQIKHNVQLYWRKYSTSTSYELDYIRKWRPESLLGVLEASWFQYNECKDWDDSFAAAEVPILKSHQRKRLDSTYLPLPKLVSIVRGLDLEDDFGFIQELQSITEISSIKWSFLKRFGVSIEESVTFWLALLTQAKAKKDIECRIIFEIYRNLQKFSASHDGDKIRRAFEQDVICLPPESQSDSAAWIALDSCVWMGPDWFTFKTRLGALKEYGTLYGIFVNTLRTSDANLNDFLAYLQSIQESKTYLTSKDEERKITLLYKELQVPKFDIQCMSHSNVFRSRFEDRKLIYDSRNLTWHAPSSCIWAEDRIQLPRKVSLASAYKGYQSFFTKTLGVTKPNLQMHINALEQKAANEPEKQDILQEMLNICAFNPTPDALKRLGNCECFPIKPQLGNLAWVNGSSDFAIIDRREYGELFSGKLKILDLTLEEVHSIKDFLDAMQLEERYLSSAVKPKTSAEGGSLSRTLTDDLRKKSYAICRFAAHFGSARVRRDPATVQSMLQSMEVYSSSGISMSLSIKQADREVTIDQKRAYFHLKEEEGKLTLYVPKNGAQRQVCYASELPAAILKHFGAQTAESARFGHVIAAPGLSAVNELLEINGIIEVAGIETPNDDSGYESDSTEGVDTPPGNSATPLESTSLHEIAQSSSHQAASPSSREAFPPTVVEEPEVAPAPSSFAPSRSPTPQPRVDQYRELLDVLIRQAQGLSSLPHAGQTIRAAAAVEDRGLNTVFAVESSTPGEREFRIGAAGELFVFEVLKSLALPNFSLNHWQSTIRGRVSVHDDYQGIRNWIGTETADIVYHDYRSALTERLISLGYLGSAWRARTPTYYIEVKSTLGLLEMPFFCSQPQVSRMDGMRLSASNPLSNDVYLIFRVFTLGDRTGFKIYFDPGTLKHEGELEFRADKFAVTSRLRFHHDGL</sequence>
<evidence type="ECO:0000256" key="1">
    <source>
        <dbReference type="SAM" id="MobiDB-lite"/>
    </source>
</evidence>